<evidence type="ECO:0000313" key="10">
    <source>
        <dbReference type="Proteomes" id="UP000821853"/>
    </source>
</evidence>
<comment type="caution">
    <text evidence="9">The sequence shown here is derived from an EMBL/GenBank/DDBJ whole genome shotgun (WGS) entry which is preliminary data.</text>
</comment>
<dbReference type="EMBL" id="JABSTR010000006">
    <property type="protein sequence ID" value="KAH9374147.1"/>
    <property type="molecule type" value="Genomic_DNA"/>
</dbReference>
<dbReference type="GO" id="GO:0000166">
    <property type="term" value="F:nucleotide binding"/>
    <property type="evidence" value="ECO:0007669"/>
    <property type="project" value="UniProtKB-KW"/>
</dbReference>
<protein>
    <recommendedName>
        <fullName evidence="2">guanylate cyclase</fullName>
        <ecNumber evidence="2">4.6.1.2</ecNumber>
    </recommendedName>
</protein>
<dbReference type="VEuPathDB" id="VectorBase:HLOH_047288"/>
<dbReference type="PANTHER" id="PTHR45655">
    <property type="entry name" value="GUANYLATE CYCLASE SOLUBLE SUBUNIT BETA-2"/>
    <property type="match status" value="1"/>
</dbReference>
<sequence>MAQAVASKLHHTEVQVEQLLGKEDGLDHVQFAIRETGQRARTPEPELEDFLDAESLQEKKISPATFCRAFPFHVMFDRSLAVVQAGNVRHPSAAHPGAGYSFHLFLLCSPLLARANVRIQSPPTAFCHRSFDSTKVHFMCELKKKKERKGMAKFLWRRE</sequence>
<evidence type="ECO:0000313" key="9">
    <source>
        <dbReference type="EMBL" id="KAH9374147.1"/>
    </source>
</evidence>
<evidence type="ECO:0000259" key="8">
    <source>
        <dbReference type="Pfam" id="PF07701"/>
    </source>
</evidence>
<dbReference type="GO" id="GO:0046872">
    <property type="term" value="F:metal ion binding"/>
    <property type="evidence" value="ECO:0007669"/>
    <property type="project" value="UniProtKB-KW"/>
</dbReference>
<keyword evidence="6" id="KW-0408">Iron</keyword>
<dbReference type="InterPro" id="IPR011645">
    <property type="entry name" value="HNOB_dom_associated"/>
</dbReference>
<keyword evidence="3" id="KW-0349">Heme</keyword>
<dbReference type="GO" id="GO:0004383">
    <property type="term" value="F:guanylate cyclase activity"/>
    <property type="evidence" value="ECO:0007669"/>
    <property type="project" value="UniProtKB-EC"/>
</dbReference>
<gene>
    <name evidence="9" type="ORF">HPB48_005416</name>
</gene>
<name>A0A9J6GG62_HAELO</name>
<keyword evidence="7" id="KW-0141">cGMP biosynthesis</keyword>
<dbReference type="EC" id="4.6.1.2" evidence="2"/>
<dbReference type="OrthoDB" id="6127067at2759"/>
<reference evidence="9 10" key="1">
    <citation type="journal article" date="2020" name="Cell">
        <title>Large-Scale Comparative Analyses of Tick Genomes Elucidate Their Genetic Diversity and Vector Capacities.</title>
        <authorList>
            <consortium name="Tick Genome and Microbiome Consortium (TIGMIC)"/>
            <person name="Jia N."/>
            <person name="Wang J."/>
            <person name="Shi W."/>
            <person name="Du L."/>
            <person name="Sun Y."/>
            <person name="Zhan W."/>
            <person name="Jiang J.F."/>
            <person name="Wang Q."/>
            <person name="Zhang B."/>
            <person name="Ji P."/>
            <person name="Bell-Sakyi L."/>
            <person name="Cui X.M."/>
            <person name="Yuan T.T."/>
            <person name="Jiang B.G."/>
            <person name="Yang W.F."/>
            <person name="Lam T.T."/>
            <person name="Chang Q.C."/>
            <person name="Ding S.J."/>
            <person name="Wang X.J."/>
            <person name="Zhu J.G."/>
            <person name="Ruan X.D."/>
            <person name="Zhao L."/>
            <person name="Wei J.T."/>
            <person name="Ye R.Z."/>
            <person name="Que T.C."/>
            <person name="Du C.H."/>
            <person name="Zhou Y.H."/>
            <person name="Cheng J.X."/>
            <person name="Dai P.F."/>
            <person name="Guo W.B."/>
            <person name="Han X.H."/>
            <person name="Huang E.J."/>
            <person name="Li L.F."/>
            <person name="Wei W."/>
            <person name="Gao Y.C."/>
            <person name="Liu J.Z."/>
            <person name="Shao H.Z."/>
            <person name="Wang X."/>
            <person name="Wang C.C."/>
            <person name="Yang T.C."/>
            <person name="Huo Q.B."/>
            <person name="Li W."/>
            <person name="Chen H.Y."/>
            <person name="Chen S.E."/>
            <person name="Zhou L.G."/>
            <person name="Ni X.B."/>
            <person name="Tian J.H."/>
            <person name="Sheng Y."/>
            <person name="Liu T."/>
            <person name="Pan Y.S."/>
            <person name="Xia L.Y."/>
            <person name="Li J."/>
            <person name="Zhao F."/>
            <person name="Cao W.C."/>
        </authorList>
    </citation>
    <scope>NUCLEOTIDE SEQUENCE [LARGE SCALE GENOMIC DNA]</scope>
    <source>
        <strain evidence="9">HaeL-2018</strain>
    </source>
</reference>
<dbReference type="GO" id="GO:0008074">
    <property type="term" value="C:guanylate cyclase complex, soluble"/>
    <property type="evidence" value="ECO:0007669"/>
    <property type="project" value="TreeGrafter"/>
</dbReference>
<evidence type="ECO:0000256" key="5">
    <source>
        <dbReference type="ARBA" id="ARBA00022741"/>
    </source>
</evidence>
<evidence type="ECO:0000256" key="2">
    <source>
        <dbReference type="ARBA" id="ARBA00012202"/>
    </source>
</evidence>
<keyword evidence="5" id="KW-0547">Nucleotide-binding</keyword>
<dbReference type="Pfam" id="PF07701">
    <property type="entry name" value="HNOBA"/>
    <property type="match status" value="1"/>
</dbReference>
<proteinExistence type="predicted"/>
<dbReference type="GO" id="GO:0019934">
    <property type="term" value="P:cGMP-mediated signaling"/>
    <property type="evidence" value="ECO:0007669"/>
    <property type="project" value="TreeGrafter"/>
</dbReference>
<dbReference type="Gene3D" id="3.30.450.260">
    <property type="entry name" value="Haem NO binding associated domain"/>
    <property type="match status" value="1"/>
</dbReference>
<dbReference type="AlphaFoldDB" id="A0A9J6GG62"/>
<keyword evidence="10" id="KW-1185">Reference proteome</keyword>
<dbReference type="GO" id="GO:0070482">
    <property type="term" value="P:response to oxygen levels"/>
    <property type="evidence" value="ECO:0007669"/>
    <property type="project" value="TreeGrafter"/>
</dbReference>
<comment type="cofactor">
    <cofactor evidence="1">
        <name>heme</name>
        <dbReference type="ChEBI" id="CHEBI:30413"/>
    </cofactor>
</comment>
<evidence type="ECO:0000256" key="1">
    <source>
        <dbReference type="ARBA" id="ARBA00001971"/>
    </source>
</evidence>
<dbReference type="PANTHER" id="PTHR45655:SF2">
    <property type="entry name" value="GUANYLATE CYCLASE SOLUBLE SUBUNIT BETA-1"/>
    <property type="match status" value="1"/>
</dbReference>
<accession>A0A9J6GG62</accession>
<evidence type="ECO:0000256" key="6">
    <source>
        <dbReference type="ARBA" id="ARBA00023004"/>
    </source>
</evidence>
<organism evidence="9 10">
    <name type="scientific">Haemaphysalis longicornis</name>
    <name type="common">Bush tick</name>
    <dbReference type="NCBI Taxonomy" id="44386"/>
    <lineage>
        <taxon>Eukaryota</taxon>
        <taxon>Metazoa</taxon>
        <taxon>Ecdysozoa</taxon>
        <taxon>Arthropoda</taxon>
        <taxon>Chelicerata</taxon>
        <taxon>Arachnida</taxon>
        <taxon>Acari</taxon>
        <taxon>Parasitiformes</taxon>
        <taxon>Ixodida</taxon>
        <taxon>Ixodoidea</taxon>
        <taxon>Ixodidae</taxon>
        <taxon>Haemaphysalinae</taxon>
        <taxon>Haemaphysalis</taxon>
    </lineage>
</organism>
<keyword evidence="4" id="KW-0479">Metal-binding</keyword>
<feature type="domain" description="Haem NO binding associated" evidence="8">
    <location>
        <begin position="60"/>
        <end position="87"/>
    </location>
</feature>
<dbReference type="InterPro" id="IPR042463">
    <property type="entry name" value="HNOB_dom_associated_sf"/>
</dbReference>
<evidence type="ECO:0000256" key="7">
    <source>
        <dbReference type="ARBA" id="ARBA00023293"/>
    </source>
</evidence>
<dbReference type="Proteomes" id="UP000821853">
    <property type="component" value="Chromosome 4"/>
</dbReference>
<evidence type="ECO:0000256" key="3">
    <source>
        <dbReference type="ARBA" id="ARBA00022617"/>
    </source>
</evidence>
<evidence type="ECO:0000256" key="4">
    <source>
        <dbReference type="ARBA" id="ARBA00022723"/>
    </source>
</evidence>